<keyword evidence="1" id="KW-0732">Signal</keyword>
<gene>
    <name evidence="2" type="ORF">Cri9333_3928</name>
</gene>
<feature type="chain" id="PRO_5003937796" description="Lipoprotein" evidence="1">
    <location>
        <begin position="27"/>
        <end position="133"/>
    </location>
</feature>
<dbReference type="HOGENOM" id="CLU_1903183_0_0_3"/>
<dbReference type="eggNOG" id="ENOG5034AB2">
    <property type="taxonomic scope" value="Bacteria"/>
</dbReference>
<sequence>MKQLLISLLLVSLSMEVTISATPSLAQSSNCPTLEAASLSGRSDTSLRSSMTQYFRRRGRTGEVYNLVVIGKYGMAYWWTRDTATPIAIFLNRNSLRKAYILDNGSSTNSLVAIGFPRSTAVCLQQLLNESGI</sequence>
<organism evidence="2 3">
    <name type="scientific">Crinalium epipsammum PCC 9333</name>
    <dbReference type="NCBI Taxonomy" id="1173022"/>
    <lineage>
        <taxon>Bacteria</taxon>
        <taxon>Bacillati</taxon>
        <taxon>Cyanobacteriota</taxon>
        <taxon>Cyanophyceae</taxon>
        <taxon>Gomontiellales</taxon>
        <taxon>Gomontiellaceae</taxon>
        <taxon>Crinalium</taxon>
    </lineage>
</organism>
<evidence type="ECO:0008006" key="4">
    <source>
        <dbReference type="Google" id="ProtNLM"/>
    </source>
</evidence>
<dbReference type="AlphaFoldDB" id="K9W3F6"/>
<evidence type="ECO:0000256" key="1">
    <source>
        <dbReference type="SAM" id="SignalP"/>
    </source>
</evidence>
<dbReference type="Proteomes" id="UP000010472">
    <property type="component" value="Chromosome"/>
</dbReference>
<dbReference type="EMBL" id="CP003620">
    <property type="protein sequence ID" value="AFZ14736.1"/>
    <property type="molecule type" value="Genomic_DNA"/>
</dbReference>
<dbReference type="KEGG" id="cep:Cri9333_3928"/>
<protein>
    <recommendedName>
        <fullName evidence="4">Lipoprotein</fullName>
    </recommendedName>
</protein>
<name>K9W3F6_9CYAN</name>
<evidence type="ECO:0000313" key="2">
    <source>
        <dbReference type="EMBL" id="AFZ14736.1"/>
    </source>
</evidence>
<dbReference type="RefSeq" id="WP_015204836.1">
    <property type="nucleotide sequence ID" value="NC_019753.1"/>
</dbReference>
<feature type="signal peptide" evidence="1">
    <location>
        <begin position="1"/>
        <end position="26"/>
    </location>
</feature>
<accession>K9W3F6</accession>
<reference evidence="2 3" key="1">
    <citation type="submission" date="2012-06" db="EMBL/GenBank/DDBJ databases">
        <title>Finished chromosome of genome of Crinalium epipsammum PCC 9333.</title>
        <authorList>
            <consortium name="US DOE Joint Genome Institute"/>
            <person name="Gugger M."/>
            <person name="Coursin T."/>
            <person name="Rippka R."/>
            <person name="Tandeau De Marsac N."/>
            <person name="Huntemann M."/>
            <person name="Wei C.-L."/>
            <person name="Han J."/>
            <person name="Detter J.C."/>
            <person name="Han C."/>
            <person name="Tapia R."/>
            <person name="Davenport K."/>
            <person name="Daligault H."/>
            <person name="Erkkila T."/>
            <person name="Gu W."/>
            <person name="Munk A.C.C."/>
            <person name="Teshima H."/>
            <person name="Xu Y."/>
            <person name="Chain P."/>
            <person name="Chen A."/>
            <person name="Krypides N."/>
            <person name="Mavromatis K."/>
            <person name="Markowitz V."/>
            <person name="Szeto E."/>
            <person name="Ivanova N."/>
            <person name="Mikhailova N."/>
            <person name="Ovchinnikova G."/>
            <person name="Pagani I."/>
            <person name="Pati A."/>
            <person name="Goodwin L."/>
            <person name="Peters L."/>
            <person name="Pitluck S."/>
            <person name="Woyke T."/>
            <person name="Kerfeld C."/>
        </authorList>
    </citation>
    <scope>NUCLEOTIDE SEQUENCE [LARGE SCALE GENOMIC DNA]</scope>
    <source>
        <strain evidence="2 3">PCC 9333</strain>
    </source>
</reference>
<proteinExistence type="predicted"/>
<keyword evidence="3" id="KW-1185">Reference proteome</keyword>
<evidence type="ECO:0000313" key="3">
    <source>
        <dbReference type="Proteomes" id="UP000010472"/>
    </source>
</evidence>